<dbReference type="InterPro" id="IPR001965">
    <property type="entry name" value="Znf_PHD"/>
</dbReference>
<dbReference type="InterPro" id="IPR019080">
    <property type="entry name" value="YqaJ_viral_recombinase"/>
</dbReference>
<keyword evidence="3" id="KW-0479">Metal-binding</keyword>
<evidence type="ECO:0000256" key="7">
    <source>
        <dbReference type="PROSITE-ProRule" id="PRU00146"/>
    </source>
</evidence>
<dbReference type="InterPro" id="IPR011335">
    <property type="entry name" value="Restrct_endonuc-II-like"/>
</dbReference>
<evidence type="ECO:0000313" key="10">
    <source>
        <dbReference type="Proteomes" id="UP001458880"/>
    </source>
</evidence>
<organism evidence="9 10">
    <name type="scientific">Popillia japonica</name>
    <name type="common">Japanese beetle</name>
    <dbReference type="NCBI Taxonomy" id="7064"/>
    <lineage>
        <taxon>Eukaryota</taxon>
        <taxon>Metazoa</taxon>
        <taxon>Ecdysozoa</taxon>
        <taxon>Arthropoda</taxon>
        <taxon>Hexapoda</taxon>
        <taxon>Insecta</taxon>
        <taxon>Pterygota</taxon>
        <taxon>Neoptera</taxon>
        <taxon>Endopterygota</taxon>
        <taxon>Coleoptera</taxon>
        <taxon>Polyphaga</taxon>
        <taxon>Scarabaeiformia</taxon>
        <taxon>Scarabaeidae</taxon>
        <taxon>Rutelinae</taxon>
        <taxon>Popillia</taxon>
    </lineage>
</organism>
<evidence type="ECO:0000256" key="4">
    <source>
        <dbReference type="ARBA" id="ARBA00022771"/>
    </source>
</evidence>
<dbReference type="InterPro" id="IPR011011">
    <property type="entry name" value="Znf_FYVE_PHD"/>
</dbReference>
<feature type="domain" description="PHD-type" evidence="8">
    <location>
        <begin position="159"/>
        <end position="211"/>
    </location>
</feature>
<keyword evidence="6" id="KW-0862">Zinc</keyword>
<dbReference type="Proteomes" id="UP001458880">
    <property type="component" value="Unassembled WGS sequence"/>
</dbReference>
<dbReference type="Pfam" id="PF00628">
    <property type="entry name" value="PHD"/>
    <property type="match status" value="1"/>
</dbReference>
<dbReference type="CDD" id="cd22343">
    <property type="entry name" value="PDDEXK_lambda_exonuclease-like"/>
    <property type="match status" value="1"/>
</dbReference>
<dbReference type="AlphaFoldDB" id="A0AAW1JG46"/>
<dbReference type="PANTHER" id="PTHR46609">
    <property type="entry name" value="EXONUCLEASE, PHAGE-TYPE/RECB, C-TERMINAL DOMAIN-CONTAINING PROTEIN"/>
    <property type="match status" value="1"/>
</dbReference>
<protein>
    <submittedName>
        <fullName evidence="9">Ulp1 protease family, C-terminal catalytic domain</fullName>
    </submittedName>
</protein>
<evidence type="ECO:0000256" key="1">
    <source>
        <dbReference type="ARBA" id="ARBA00005234"/>
    </source>
</evidence>
<proteinExistence type="inferred from homology"/>
<evidence type="ECO:0000256" key="2">
    <source>
        <dbReference type="ARBA" id="ARBA00022670"/>
    </source>
</evidence>
<dbReference type="Gene3D" id="3.90.320.10">
    <property type="match status" value="1"/>
</dbReference>
<dbReference type="SUPFAM" id="SSF52980">
    <property type="entry name" value="Restriction endonuclease-like"/>
    <property type="match status" value="1"/>
</dbReference>
<accession>A0AAW1JG46</accession>
<dbReference type="SUPFAM" id="SSF54001">
    <property type="entry name" value="Cysteine proteinases"/>
    <property type="match status" value="1"/>
</dbReference>
<dbReference type="InterPro" id="IPR013083">
    <property type="entry name" value="Znf_RING/FYVE/PHD"/>
</dbReference>
<keyword evidence="5" id="KW-0378">Hydrolase</keyword>
<dbReference type="InterPro" id="IPR051703">
    <property type="entry name" value="NF-kappa-B_Signaling_Reg"/>
</dbReference>
<name>A0AAW1JG46_POPJA</name>
<dbReference type="SUPFAM" id="SSF57903">
    <property type="entry name" value="FYVE/PHD zinc finger"/>
    <property type="match status" value="1"/>
</dbReference>
<dbReference type="InterPro" id="IPR038765">
    <property type="entry name" value="Papain-like_cys_pep_sf"/>
</dbReference>
<comment type="similarity">
    <text evidence="1">Belongs to the peptidase C48 family.</text>
</comment>
<dbReference type="GO" id="GO:0006281">
    <property type="term" value="P:DNA repair"/>
    <property type="evidence" value="ECO:0007669"/>
    <property type="project" value="UniProtKB-ARBA"/>
</dbReference>
<dbReference type="Pfam" id="PF02902">
    <property type="entry name" value="Peptidase_C48"/>
    <property type="match status" value="1"/>
</dbReference>
<dbReference type="Gene3D" id="3.30.40.10">
    <property type="entry name" value="Zinc/RING finger domain, C3HC4 (zinc finger)"/>
    <property type="match status" value="1"/>
</dbReference>
<dbReference type="EMBL" id="JASPKY010000396">
    <property type="protein sequence ID" value="KAK9702257.1"/>
    <property type="molecule type" value="Genomic_DNA"/>
</dbReference>
<evidence type="ECO:0000256" key="3">
    <source>
        <dbReference type="ARBA" id="ARBA00022723"/>
    </source>
</evidence>
<keyword evidence="2 9" id="KW-0645">Protease</keyword>
<dbReference type="Gene3D" id="3.40.395.10">
    <property type="entry name" value="Adenoviral Proteinase, Chain A"/>
    <property type="match status" value="1"/>
</dbReference>
<dbReference type="InterPro" id="IPR011604">
    <property type="entry name" value="PDDEXK-like_dom_sf"/>
</dbReference>
<gene>
    <name evidence="9" type="ORF">QE152_g30069</name>
</gene>
<dbReference type="InterPro" id="IPR003653">
    <property type="entry name" value="Peptidase_C48_C"/>
</dbReference>
<dbReference type="GO" id="GO:0008234">
    <property type="term" value="F:cysteine-type peptidase activity"/>
    <property type="evidence" value="ECO:0007669"/>
    <property type="project" value="InterPro"/>
</dbReference>
<evidence type="ECO:0000256" key="5">
    <source>
        <dbReference type="ARBA" id="ARBA00022801"/>
    </source>
</evidence>
<dbReference type="PANTHER" id="PTHR46609:SF8">
    <property type="entry name" value="YQAJ VIRAL RECOMBINASE DOMAIN-CONTAINING PROTEIN"/>
    <property type="match status" value="1"/>
</dbReference>
<dbReference type="SMART" id="SM00249">
    <property type="entry name" value="PHD"/>
    <property type="match status" value="1"/>
</dbReference>
<reference evidence="9 10" key="1">
    <citation type="journal article" date="2024" name="BMC Genomics">
        <title>De novo assembly and annotation of Popillia japonica's genome with initial clues to its potential as an invasive pest.</title>
        <authorList>
            <person name="Cucini C."/>
            <person name="Boschi S."/>
            <person name="Funari R."/>
            <person name="Cardaioli E."/>
            <person name="Iannotti N."/>
            <person name="Marturano G."/>
            <person name="Paoli F."/>
            <person name="Bruttini M."/>
            <person name="Carapelli A."/>
            <person name="Frati F."/>
            <person name="Nardi F."/>
        </authorList>
    </citation>
    <scope>NUCLEOTIDE SEQUENCE [LARGE SCALE GENOMIC DNA]</scope>
    <source>
        <strain evidence="9">DMR45628</strain>
    </source>
</reference>
<evidence type="ECO:0000256" key="6">
    <source>
        <dbReference type="ARBA" id="ARBA00022833"/>
    </source>
</evidence>
<dbReference type="Pfam" id="PF09588">
    <property type="entry name" value="YqaJ"/>
    <property type="match status" value="1"/>
</dbReference>
<dbReference type="GO" id="GO:0006508">
    <property type="term" value="P:proteolysis"/>
    <property type="evidence" value="ECO:0007669"/>
    <property type="project" value="UniProtKB-KW"/>
</dbReference>
<dbReference type="PROSITE" id="PS50016">
    <property type="entry name" value="ZF_PHD_2"/>
    <property type="match status" value="1"/>
</dbReference>
<comment type="caution">
    <text evidence="9">The sequence shown here is derived from an EMBL/GenBank/DDBJ whole genome shotgun (WGS) entry which is preliminary data.</text>
</comment>
<dbReference type="GO" id="GO:0008270">
    <property type="term" value="F:zinc ion binding"/>
    <property type="evidence" value="ECO:0007669"/>
    <property type="project" value="UniProtKB-KW"/>
</dbReference>
<dbReference type="InterPro" id="IPR019787">
    <property type="entry name" value="Znf_PHD-finger"/>
</dbReference>
<evidence type="ECO:0000259" key="8">
    <source>
        <dbReference type="PROSITE" id="PS50016"/>
    </source>
</evidence>
<keyword evidence="10" id="KW-1185">Reference proteome</keyword>
<keyword evidence="4 7" id="KW-0863">Zinc-finger</keyword>
<sequence length="740" mass="86018">MLTGYGKDATIRKIRSESLEQFDKDRDDVLDLVKMQAEYKHFMKEMSFPFSLKLVGEEQVAMLTSVFKQQGELYVHFDGTGNIVRHPYKEKKRVLLYTGVIHLQTIDSKKCTSHFVGRHLKCLISDLEFRSVGSEEIGFKLQIHEALGKDSNEFCIDDVTRCVYCGKGKFSEVTRFVQCDACNEWIHTLCETSDEDNSFSEEFICKLCSGTVPQATNDRSGTELFEKCMQEIQRITITDFERKEIANSTITQSNSKRCISERQLRLTSSFFSSICTCRESGKLNIIHAIRNPKILNIPAVCHGRMYENNAREKYCSMYNTECHQSGLQIHQEFPFLAGSPDGLREDKLIEIKCPHKYRHINPNSVKLNFLNKLGALKPSCKYYYQIQGLLEICNRECCDLVIFTFKGIRVVKVQRSKKFWEDIMLPKLKAFYYFNFLPNVIYPTKLLSVADRKWCTFKDIVFLENGLVADINYYQNMTVMRSYTLAYFENIPCVVKEIIIDDFLTLNPNIRLSSFIVDICLHLFNVDNKFQILSVELSTILLSSGKLSQNTLNLFSINANYVAMPFVENNNHYLLAIIDIREKTFSLLDPLGRNYHKEHLYLNKVCNLLNANYAYEMEIRNWELICPEYILQTDTWNCGMHIIYYFKNICQNKSLLTYVDMDNYRNELKYFLLSKSSTIKERCLYCNKPTREGCFKCNKNSCCVDQVSSEGMSREYLLKTLVKNLFVTVDTKEIGGQEQN</sequence>
<evidence type="ECO:0000313" key="9">
    <source>
        <dbReference type="EMBL" id="KAK9702257.1"/>
    </source>
</evidence>